<dbReference type="RefSeq" id="WP_207654248.1">
    <property type="nucleotide sequence ID" value="NZ_PEIK01000026.1"/>
</dbReference>
<feature type="non-terminal residue" evidence="4">
    <location>
        <position position="1"/>
    </location>
</feature>
<evidence type="ECO:0000313" key="4">
    <source>
        <dbReference type="EMBL" id="PIG99357.1"/>
    </source>
</evidence>
<dbReference type="EMBL" id="PEIK01000026">
    <property type="protein sequence ID" value="PIG99357.1"/>
    <property type="molecule type" value="Genomic_DNA"/>
</dbReference>
<dbReference type="GO" id="GO:0000160">
    <property type="term" value="P:phosphorelay signal transduction system"/>
    <property type="evidence" value="ECO:0007669"/>
    <property type="project" value="InterPro"/>
</dbReference>
<dbReference type="Pfam" id="PF00486">
    <property type="entry name" value="Trans_reg_C"/>
    <property type="match status" value="1"/>
</dbReference>
<name>A0A2G7H2P6_9CLOT</name>
<dbReference type="PROSITE" id="PS51755">
    <property type="entry name" value="OMPR_PHOB"/>
    <property type="match status" value="1"/>
</dbReference>
<evidence type="ECO:0000256" key="2">
    <source>
        <dbReference type="PROSITE-ProRule" id="PRU01091"/>
    </source>
</evidence>
<dbReference type="GO" id="GO:0003677">
    <property type="term" value="F:DNA binding"/>
    <property type="evidence" value="ECO:0007669"/>
    <property type="project" value="UniProtKB-UniRule"/>
</dbReference>
<dbReference type="Gene3D" id="1.10.10.10">
    <property type="entry name" value="Winged helix-like DNA-binding domain superfamily/Winged helix DNA-binding domain"/>
    <property type="match status" value="1"/>
</dbReference>
<dbReference type="Proteomes" id="UP000231322">
    <property type="component" value="Unassembled WGS sequence"/>
</dbReference>
<keyword evidence="5" id="KW-1185">Reference proteome</keyword>
<dbReference type="InterPro" id="IPR016032">
    <property type="entry name" value="Sig_transdc_resp-reg_C-effctor"/>
</dbReference>
<dbReference type="GO" id="GO:0006355">
    <property type="term" value="P:regulation of DNA-templated transcription"/>
    <property type="evidence" value="ECO:0007669"/>
    <property type="project" value="InterPro"/>
</dbReference>
<dbReference type="InterPro" id="IPR036388">
    <property type="entry name" value="WH-like_DNA-bd_sf"/>
</dbReference>
<dbReference type="InterPro" id="IPR001867">
    <property type="entry name" value="OmpR/PhoB-type_DNA-bd"/>
</dbReference>
<evidence type="ECO:0000313" key="5">
    <source>
        <dbReference type="Proteomes" id="UP000231322"/>
    </source>
</evidence>
<organism evidence="4 5">
    <name type="scientific">Clostridium combesii</name>
    <dbReference type="NCBI Taxonomy" id="39481"/>
    <lineage>
        <taxon>Bacteria</taxon>
        <taxon>Bacillati</taxon>
        <taxon>Bacillota</taxon>
        <taxon>Clostridia</taxon>
        <taxon>Eubacteriales</taxon>
        <taxon>Clostridiaceae</taxon>
        <taxon>Clostridium</taxon>
    </lineage>
</organism>
<proteinExistence type="predicted"/>
<sequence length="34" mass="4135">DRTVTVHIRRIRKKIGKEYNYIKTVWGVGYKIEN</sequence>
<accession>A0A2G7H2P6</accession>
<dbReference type="AlphaFoldDB" id="A0A2G7H2P6"/>
<comment type="caution">
    <text evidence="4">The sequence shown here is derived from an EMBL/GenBank/DDBJ whole genome shotgun (WGS) entry which is preliminary data.</text>
</comment>
<feature type="DNA-binding region" description="OmpR/PhoB-type" evidence="2">
    <location>
        <begin position="1"/>
        <end position="34"/>
    </location>
</feature>
<protein>
    <submittedName>
        <fullName evidence="4">DNA-binding response regulator</fullName>
    </submittedName>
</protein>
<reference evidence="4 5" key="1">
    <citation type="submission" date="2017-10" db="EMBL/GenBank/DDBJ databases">
        <title>Reclassification of Eubacterium combesii and discrepancies in the nomenclature of botulinum neurotoxin producing clostridia. Request for an Opinion.</title>
        <authorList>
            <person name="Dobritsa A.P."/>
            <person name="Kutumbaka K.K."/>
            <person name="Samadpour M."/>
        </authorList>
    </citation>
    <scope>NUCLEOTIDE SEQUENCE [LARGE SCALE GENOMIC DNA]</scope>
    <source>
        <strain evidence="4 5">DSM 20696</strain>
    </source>
</reference>
<keyword evidence="1 2" id="KW-0238">DNA-binding</keyword>
<evidence type="ECO:0000256" key="1">
    <source>
        <dbReference type="ARBA" id="ARBA00023125"/>
    </source>
</evidence>
<gene>
    <name evidence="4" type="ORF">CS538_18610</name>
</gene>
<evidence type="ECO:0000259" key="3">
    <source>
        <dbReference type="PROSITE" id="PS51755"/>
    </source>
</evidence>
<dbReference type="SUPFAM" id="SSF46894">
    <property type="entry name" value="C-terminal effector domain of the bipartite response regulators"/>
    <property type="match status" value="1"/>
</dbReference>
<feature type="domain" description="OmpR/PhoB-type" evidence="3">
    <location>
        <begin position="1"/>
        <end position="34"/>
    </location>
</feature>